<accession>A0A7J0D6V2</accession>
<feature type="region of interest" description="Disordered" evidence="1">
    <location>
        <begin position="433"/>
        <end position="503"/>
    </location>
</feature>
<organism evidence="3 4">
    <name type="scientific">Actinidia rufa</name>
    <dbReference type="NCBI Taxonomy" id="165716"/>
    <lineage>
        <taxon>Eukaryota</taxon>
        <taxon>Viridiplantae</taxon>
        <taxon>Streptophyta</taxon>
        <taxon>Embryophyta</taxon>
        <taxon>Tracheophyta</taxon>
        <taxon>Spermatophyta</taxon>
        <taxon>Magnoliopsida</taxon>
        <taxon>eudicotyledons</taxon>
        <taxon>Gunneridae</taxon>
        <taxon>Pentapetalae</taxon>
        <taxon>asterids</taxon>
        <taxon>Ericales</taxon>
        <taxon>Actinidiaceae</taxon>
        <taxon>Actinidia</taxon>
    </lineage>
</organism>
<dbReference type="InterPro" id="IPR054722">
    <property type="entry name" value="PolX-like_BBD"/>
</dbReference>
<keyword evidence="4" id="KW-1185">Reference proteome</keyword>
<feature type="domain" description="Retrovirus-related Pol polyprotein from transposon TNT 1-94-like beta-barrel" evidence="2">
    <location>
        <begin position="159"/>
        <end position="235"/>
    </location>
</feature>
<sequence>MEEYLAHVKDLADELSVAGAPMAHADLIYITLGGLPPAYDPVATAIRLRPEPLTMEELCSYLCSEAIHVEKQTKAPPQSSSPDLTMAYSAAQRPNHNPAQHHPLRALDLVIVAHSIVVVEAIFEAPGVVFVDEVVIMPSPPPQAHMHSVNPTITDTPSWLLDSGATNHITGDLNNLHLHHPYQGTDQVTVGNGNTLPIHNTGNGPLPTPSHSFQLRNVLHVPGIQSNLLSVQRFAHDNHCIISFDSQSFVIQDKLTKRVIYRGSSNGGLYPVLSLHHQCPLLGSSPVSKFQCLFLQYPLWLLLLRSPRALGSTLPGKGFAREDLCLAGSLIAPGGATSKAALLRKEKKPAALPAALRWYSRMDSKAAFGPSLSKPLFEPLLNSARPVRSLVALTKVWNPVLARELTAPPFIVATVVMEKEFVFCQRSMLNTAYSRHDSPSPRSTVQNRPAILSSGVGSGPIRPNRLDLWNLNGFEEGGEPRPDRKEEGDSEPPAKRTVASQLANSQPLVRRKCCLIVGESKKEGRFFDSISSFGIIPGIHTPPRTEQNESLVRASRPILVLQTNWEKLIRKTRRKNASFRFVPVLNFLLLSWRGPALAFGLKVARSCREKSPLD</sequence>
<dbReference type="PANTHER" id="PTHR47481">
    <property type="match status" value="1"/>
</dbReference>
<comment type="caution">
    <text evidence="3">The sequence shown here is derived from an EMBL/GenBank/DDBJ whole genome shotgun (WGS) entry which is preliminary data.</text>
</comment>
<dbReference type="Pfam" id="PF14223">
    <property type="entry name" value="Retrotran_gag_2"/>
    <property type="match status" value="1"/>
</dbReference>
<dbReference type="AlphaFoldDB" id="A0A7J0D6V2"/>
<evidence type="ECO:0000313" key="3">
    <source>
        <dbReference type="EMBL" id="GFS28490.1"/>
    </source>
</evidence>
<dbReference type="Proteomes" id="UP000585474">
    <property type="component" value="Unassembled WGS sequence"/>
</dbReference>
<gene>
    <name evidence="3" type="ORF">Acr_00g0002080</name>
</gene>
<dbReference type="Pfam" id="PF22936">
    <property type="entry name" value="Pol_BBD"/>
    <property type="match status" value="1"/>
</dbReference>
<proteinExistence type="predicted"/>
<evidence type="ECO:0000256" key="1">
    <source>
        <dbReference type="SAM" id="MobiDB-lite"/>
    </source>
</evidence>
<evidence type="ECO:0000259" key="2">
    <source>
        <dbReference type="Pfam" id="PF22936"/>
    </source>
</evidence>
<dbReference type="EMBL" id="BJWL01000044">
    <property type="protein sequence ID" value="GFS28490.1"/>
    <property type="molecule type" value="Genomic_DNA"/>
</dbReference>
<feature type="compositionally biased region" description="Basic and acidic residues" evidence="1">
    <location>
        <begin position="478"/>
        <end position="487"/>
    </location>
</feature>
<evidence type="ECO:0000313" key="4">
    <source>
        <dbReference type="Proteomes" id="UP000585474"/>
    </source>
</evidence>
<dbReference type="PANTHER" id="PTHR47481:SF22">
    <property type="entry name" value="RETROTRANSPOSON GAG DOMAIN-CONTAINING PROTEIN"/>
    <property type="match status" value="1"/>
</dbReference>
<protein>
    <recommendedName>
        <fullName evidence="2">Retrovirus-related Pol polyprotein from transposon TNT 1-94-like beta-barrel domain-containing protein</fullName>
    </recommendedName>
</protein>
<name>A0A7J0D6V2_9ERIC</name>
<reference evidence="4" key="1">
    <citation type="submission" date="2019-07" db="EMBL/GenBank/DDBJ databases">
        <title>De Novo Assembly of kiwifruit Actinidia rufa.</title>
        <authorList>
            <person name="Sugita-Konishi S."/>
            <person name="Sato K."/>
            <person name="Mori E."/>
            <person name="Abe Y."/>
            <person name="Kisaki G."/>
            <person name="Hamano K."/>
            <person name="Suezawa K."/>
            <person name="Otani M."/>
            <person name="Fukuda T."/>
            <person name="Manabe T."/>
            <person name="Gomi K."/>
            <person name="Tabuchi M."/>
            <person name="Akimitsu K."/>
            <person name="Kataoka I."/>
        </authorList>
    </citation>
    <scope>NUCLEOTIDE SEQUENCE [LARGE SCALE GENOMIC DNA]</scope>
    <source>
        <strain evidence="4">cv. Fuchu</strain>
    </source>
</reference>
<dbReference type="OrthoDB" id="1937754at2759"/>